<dbReference type="PROSITE" id="PS51998">
    <property type="entry name" value="DEK_C"/>
    <property type="match status" value="1"/>
</dbReference>
<gene>
    <name evidence="4" type="ORF">EJ03DRAFT_330521</name>
</gene>
<dbReference type="SMART" id="SM00151">
    <property type="entry name" value="SWIB"/>
    <property type="match status" value="1"/>
</dbReference>
<feature type="domain" description="DM2" evidence="2">
    <location>
        <begin position="215"/>
        <end position="292"/>
    </location>
</feature>
<dbReference type="EMBL" id="ML995879">
    <property type="protein sequence ID" value="KAF2766021.1"/>
    <property type="molecule type" value="Genomic_DNA"/>
</dbReference>
<protein>
    <submittedName>
        <fullName evidence="4">SWIB-domain-containing protein</fullName>
    </submittedName>
</protein>
<dbReference type="Pfam" id="PF08766">
    <property type="entry name" value="DEK_C"/>
    <property type="match status" value="1"/>
</dbReference>
<keyword evidence="5" id="KW-1185">Reference proteome</keyword>
<evidence type="ECO:0000313" key="4">
    <source>
        <dbReference type="EMBL" id="KAF2766021.1"/>
    </source>
</evidence>
<dbReference type="Gene3D" id="1.10.10.60">
    <property type="entry name" value="Homeodomain-like"/>
    <property type="match status" value="1"/>
</dbReference>
<dbReference type="SUPFAM" id="SSF47592">
    <property type="entry name" value="SWIB/MDM2 domain"/>
    <property type="match status" value="1"/>
</dbReference>
<feature type="region of interest" description="Disordered" evidence="1">
    <location>
        <begin position="69"/>
        <end position="220"/>
    </location>
</feature>
<accession>A0A6G1KZC9</accession>
<dbReference type="CDD" id="cd10567">
    <property type="entry name" value="SWIB-MDM2_like"/>
    <property type="match status" value="1"/>
</dbReference>
<dbReference type="OrthoDB" id="10251073at2759"/>
<evidence type="ECO:0000259" key="3">
    <source>
        <dbReference type="PROSITE" id="PS51998"/>
    </source>
</evidence>
<feature type="compositionally biased region" description="Basic residues" evidence="1">
    <location>
        <begin position="170"/>
        <end position="189"/>
    </location>
</feature>
<reference evidence="4" key="1">
    <citation type="journal article" date="2020" name="Stud. Mycol.">
        <title>101 Dothideomycetes genomes: a test case for predicting lifestyles and emergence of pathogens.</title>
        <authorList>
            <person name="Haridas S."/>
            <person name="Albert R."/>
            <person name="Binder M."/>
            <person name="Bloem J."/>
            <person name="Labutti K."/>
            <person name="Salamov A."/>
            <person name="Andreopoulos B."/>
            <person name="Baker S."/>
            <person name="Barry K."/>
            <person name="Bills G."/>
            <person name="Bluhm B."/>
            <person name="Cannon C."/>
            <person name="Castanera R."/>
            <person name="Culley D."/>
            <person name="Daum C."/>
            <person name="Ezra D."/>
            <person name="Gonzalez J."/>
            <person name="Henrissat B."/>
            <person name="Kuo A."/>
            <person name="Liang C."/>
            <person name="Lipzen A."/>
            <person name="Lutzoni F."/>
            <person name="Magnuson J."/>
            <person name="Mondo S."/>
            <person name="Nolan M."/>
            <person name="Ohm R."/>
            <person name="Pangilinan J."/>
            <person name="Park H.-J."/>
            <person name="Ramirez L."/>
            <person name="Alfaro M."/>
            <person name="Sun H."/>
            <person name="Tritt A."/>
            <person name="Yoshinaga Y."/>
            <person name="Zwiers L.-H."/>
            <person name="Turgeon B."/>
            <person name="Goodwin S."/>
            <person name="Spatafora J."/>
            <person name="Crous P."/>
            <person name="Grigoriev I."/>
        </authorList>
    </citation>
    <scope>NUCLEOTIDE SEQUENCE</scope>
    <source>
        <strain evidence="4">CBS 116005</strain>
    </source>
</reference>
<name>A0A6G1KZC9_9PEZI</name>
<organism evidence="4 5">
    <name type="scientific">Teratosphaeria nubilosa</name>
    <dbReference type="NCBI Taxonomy" id="161662"/>
    <lineage>
        <taxon>Eukaryota</taxon>
        <taxon>Fungi</taxon>
        <taxon>Dikarya</taxon>
        <taxon>Ascomycota</taxon>
        <taxon>Pezizomycotina</taxon>
        <taxon>Dothideomycetes</taxon>
        <taxon>Dothideomycetidae</taxon>
        <taxon>Mycosphaerellales</taxon>
        <taxon>Teratosphaeriaceae</taxon>
        <taxon>Teratosphaeria</taxon>
    </lineage>
</organism>
<proteinExistence type="predicted"/>
<evidence type="ECO:0000256" key="1">
    <source>
        <dbReference type="SAM" id="MobiDB-lite"/>
    </source>
</evidence>
<evidence type="ECO:0000313" key="5">
    <source>
        <dbReference type="Proteomes" id="UP000799436"/>
    </source>
</evidence>
<dbReference type="PANTHER" id="PTHR13844">
    <property type="entry name" value="SWI/SNF-RELATED MATRIX-ASSOCIATED ACTIN-DEPENDENT REGULATOR OF CHROMATIN SUBFAMILY D"/>
    <property type="match status" value="1"/>
</dbReference>
<feature type="domain" description="DEK-C" evidence="3">
    <location>
        <begin position="7"/>
        <end position="62"/>
    </location>
</feature>
<dbReference type="PROSITE" id="PS51925">
    <property type="entry name" value="SWIB_MDM2"/>
    <property type="match status" value="1"/>
</dbReference>
<dbReference type="InterPro" id="IPR019835">
    <property type="entry name" value="SWIB_domain"/>
</dbReference>
<dbReference type="Proteomes" id="UP000799436">
    <property type="component" value="Unassembled WGS sequence"/>
</dbReference>
<feature type="compositionally biased region" description="Basic and acidic residues" evidence="1">
    <location>
        <begin position="137"/>
        <end position="152"/>
    </location>
</feature>
<evidence type="ECO:0000259" key="2">
    <source>
        <dbReference type="PROSITE" id="PS51925"/>
    </source>
</evidence>
<dbReference type="Gene3D" id="1.10.245.10">
    <property type="entry name" value="SWIB/MDM2 domain"/>
    <property type="match status" value="1"/>
</dbReference>
<dbReference type="Pfam" id="PF02201">
    <property type="entry name" value="SWIB"/>
    <property type="match status" value="1"/>
</dbReference>
<dbReference type="InterPro" id="IPR014876">
    <property type="entry name" value="DEK_C"/>
</dbReference>
<dbReference type="AlphaFoldDB" id="A0A6G1KZC9"/>
<sequence length="295" mass="32788">MASDLPPEQHAAYSTIIDRILSEADLDTVSAKAIRRGLQEQVDYDLAPQKSAITALIMERFDKFQRDRAEGNHGAVEPAPTTNGATHVNGHDHIADTVEDASSVSPSNKRKATDESDEDDLSDVKDTPPVKKVKKAPKPETETDEQIARRLQAELSQPSRSTRGGGASSNKKKPAARTKKEKKPKKKSAAKINSDDDSEVDGSSSPKPQKEKKGGFHKPLNLSPALQELLGESQLSRPETVKRIWAYVKERDLQDPSDKRQIRCDDKMRQVFKSDKVHMFTMNKVLAQQLYPIDQ</sequence>
<dbReference type="InterPro" id="IPR003121">
    <property type="entry name" value="SWIB_MDM2_domain"/>
</dbReference>
<dbReference type="SUPFAM" id="SSF109715">
    <property type="entry name" value="DEK C-terminal domain"/>
    <property type="match status" value="1"/>
</dbReference>
<dbReference type="InterPro" id="IPR036885">
    <property type="entry name" value="SWIB_MDM2_dom_sf"/>
</dbReference>